<organism evidence="3">
    <name type="scientific">Drosophila sechellia</name>
    <name type="common">Fruit fly</name>
    <dbReference type="NCBI Taxonomy" id="7238"/>
    <lineage>
        <taxon>Eukaryota</taxon>
        <taxon>Metazoa</taxon>
        <taxon>Ecdysozoa</taxon>
        <taxon>Arthropoda</taxon>
        <taxon>Hexapoda</taxon>
        <taxon>Insecta</taxon>
        <taxon>Pterygota</taxon>
        <taxon>Neoptera</taxon>
        <taxon>Endopterygota</taxon>
        <taxon>Diptera</taxon>
        <taxon>Brachycera</taxon>
        <taxon>Muscomorpha</taxon>
        <taxon>Ephydroidea</taxon>
        <taxon>Drosophilidae</taxon>
        <taxon>Drosophila</taxon>
        <taxon>Sophophora</taxon>
    </lineage>
</organism>
<proteinExistence type="predicted"/>
<name>B4ICJ9_DROSE</name>
<protein>
    <submittedName>
        <fullName evidence="2">GM10308</fullName>
    </submittedName>
</protein>
<dbReference type="STRING" id="7238.B4ICJ9"/>
<reference evidence="2 3" key="1">
    <citation type="journal article" date="2007" name="Nature">
        <title>Evolution of genes and genomes on the Drosophila phylogeny.</title>
        <authorList>
            <consortium name="Drosophila 12 Genomes Consortium"/>
            <person name="Clark A.G."/>
            <person name="Eisen M.B."/>
            <person name="Smith D.R."/>
            <person name="Bergman C.M."/>
            <person name="Oliver B."/>
            <person name="Markow T.A."/>
            <person name="Kaufman T.C."/>
            <person name="Kellis M."/>
            <person name="Gelbart W."/>
            <person name="Iyer V.N."/>
            <person name="Pollard D.A."/>
            <person name="Sackton T.B."/>
            <person name="Larracuente A.M."/>
            <person name="Singh N.D."/>
            <person name="Abad J.P."/>
            <person name="Abt D.N."/>
            <person name="Adryan B."/>
            <person name="Aguade M."/>
            <person name="Akashi H."/>
            <person name="Anderson W.W."/>
            <person name="Aquadro C.F."/>
            <person name="Ardell D.H."/>
            <person name="Arguello R."/>
            <person name="Artieri C.G."/>
            <person name="Barbash D.A."/>
            <person name="Barker D."/>
            <person name="Barsanti P."/>
            <person name="Batterham P."/>
            <person name="Batzoglou S."/>
            <person name="Begun D."/>
            <person name="Bhutkar A."/>
            <person name="Blanco E."/>
            <person name="Bosak S.A."/>
            <person name="Bradley R.K."/>
            <person name="Brand A.D."/>
            <person name="Brent M.R."/>
            <person name="Brooks A.N."/>
            <person name="Brown R.H."/>
            <person name="Butlin R.K."/>
            <person name="Caggese C."/>
            <person name="Calvi B.R."/>
            <person name="Bernardo de Carvalho A."/>
            <person name="Caspi A."/>
            <person name="Castrezana S."/>
            <person name="Celniker S.E."/>
            <person name="Chang J.L."/>
            <person name="Chapple C."/>
            <person name="Chatterji S."/>
            <person name="Chinwalla A."/>
            <person name="Civetta A."/>
            <person name="Clifton S.W."/>
            <person name="Comeron J.M."/>
            <person name="Costello J.C."/>
            <person name="Coyne J.A."/>
            <person name="Daub J."/>
            <person name="David R.G."/>
            <person name="Delcher A.L."/>
            <person name="Delehaunty K."/>
            <person name="Do C.B."/>
            <person name="Ebling H."/>
            <person name="Edwards K."/>
            <person name="Eickbush T."/>
            <person name="Evans J.D."/>
            <person name="Filipski A."/>
            <person name="Findeiss S."/>
            <person name="Freyhult E."/>
            <person name="Fulton L."/>
            <person name="Fulton R."/>
            <person name="Garcia A.C."/>
            <person name="Gardiner A."/>
            <person name="Garfield D.A."/>
            <person name="Garvin B.E."/>
            <person name="Gibson G."/>
            <person name="Gilbert D."/>
            <person name="Gnerre S."/>
            <person name="Godfrey J."/>
            <person name="Good R."/>
            <person name="Gotea V."/>
            <person name="Gravely B."/>
            <person name="Greenberg A.J."/>
            <person name="Griffiths-Jones S."/>
            <person name="Gross S."/>
            <person name="Guigo R."/>
            <person name="Gustafson E.A."/>
            <person name="Haerty W."/>
            <person name="Hahn M.W."/>
            <person name="Halligan D.L."/>
            <person name="Halpern A.L."/>
            <person name="Halter G.M."/>
            <person name="Han M.V."/>
            <person name="Heger A."/>
            <person name="Hillier L."/>
            <person name="Hinrichs A.S."/>
            <person name="Holmes I."/>
            <person name="Hoskins R.A."/>
            <person name="Hubisz M.J."/>
            <person name="Hultmark D."/>
            <person name="Huntley M.A."/>
            <person name="Jaffe D.B."/>
            <person name="Jagadeeshan S."/>
            <person name="Jeck W.R."/>
            <person name="Johnson J."/>
            <person name="Jones C.D."/>
            <person name="Jordan W.C."/>
            <person name="Karpen G.H."/>
            <person name="Kataoka E."/>
            <person name="Keightley P.D."/>
            <person name="Kheradpour P."/>
            <person name="Kirkness E.F."/>
            <person name="Koerich L.B."/>
            <person name="Kristiansen K."/>
            <person name="Kudrna D."/>
            <person name="Kulathinal R.J."/>
            <person name="Kumar S."/>
            <person name="Kwok R."/>
            <person name="Lander E."/>
            <person name="Langley C.H."/>
            <person name="Lapoint R."/>
            <person name="Lazzaro B.P."/>
            <person name="Lee S.J."/>
            <person name="Levesque L."/>
            <person name="Li R."/>
            <person name="Lin C.F."/>
            <person name="Lin M.F."/>
            <person name="Lindblad-Toh K."/>
            <person name="Llopart A."/>
            <person name="Long M."/>
            <person name="Low L."/>
            <person name="Lozovsky E."/>
            <person name="Lu J."/>
            <person name="Luo M."/>
            <person name="Machado C.A."/>
            <person name="Makalowski W."/>
            <person name="Marzo M."/>
            <person name="Matsuda M."/>
            <person name="Matzkin L."/>
            <person name="McAllister B."/>
            <person name="McBride C.S."/>
            <person name="McKernan B."/>
            <person name="McKernan K."/>
            <person name="Mendez-Lago M."/>
            <person name="Minx P."/>
            <person name="Mollenhauer M.U."/>
            <person name="Montooth K."/>
            <person name="Mount S.M."/>
            <person name="Mu X."/>
            <person name="Myers E."/>
            <person name="Negre B."/>
            <person name="Newfeld S."/>
            <person name="Nielsen R."/>
            <person name="Noor M.A."/>
            <person name="O'Grady P."/>
            <person name="Pachter L."/>
            <person name="Papaceit M."/>
            <person name="Parisi M.J."/>
            <person name="Parisi M."/>
            <person name="Parts L."/>
            <person name="Pedersen J.S."/>
            <person name="Pesole G."/>
            <person name="Phillippy A.M."/>
            <person name="Ponting C.P."/>
            <person name="Pop M."/>
            <person name="Porcelli D."/>
            <person name="Powell J.R."/>
            <person name="Prohaska S."/>
            <person name="Pruitt K."/>
            <person name="Puig M."/>
            <person name="Quesneville H."/>
            <person name="Ram K.R."/>
            <person name="Rand D."/>
            <person name="Rasmussen M.D."/>
            <person name="Reed L.K."/>
            <person name="Reenan R."/>
            <person name="Reily A."/>
            <person name="Remington K.A."/>
            <person name="Rieger T.T."/>
            <person name="Ritchie M.G."/>
            <person name="Robin C."/>
            <person name="Rogers Y.H."/>
            <person name="Rohde C."/>
            <person name="Rozas J."/>
            <person name="Rubenfield M.J."/>
            <person name="Ruiz A."/>
            <person name="Russo S."/>
            <person name="Salzberg S.L."/>
            <person name="Sanchez-Gracia A."/>
            <person name="Saranga D.J."/>
            <person name="Sato H."/>
            <person name="Schaeffer S.W."/>
            <person name="Schatz M.C."/>
            <person name="Schlenke T."/>
            <person name="Schwartz R."/>
            <person name="Segarra C."/>
            <person name="Singh R.S."/>
            <person name="Sirot L."/>
            <person name="Sirota M."/>
            <person name="Sisneros N.B."/>
            <person name="Smith C.D."/>
            <person name="Smith T.F."/>
            <person name="Spieth J."/>
            <person name="Stage D.E."/>
            <person name="Stark A."/>
            <person name="Stephan W."/>
            <person name="Strausberg R.L."/>
            <person name="Strempel S."/>
            <person name="Sturgill D."/>
            <person name="Sutton G."/>
            <person name="Sutton G.G."/>
            <person name="Tao W."/>
            <person name="Teichmann S."/>
            <person name="Tobari Y.N."/>
            <person name="Tomimura Y."/>
            <person name="Tsolas J.M."/>
            <person name="Valente V.L."/>
            <person name="Venter E."/>
            <person name="Venter J.C."/>
            <person name="Vicario S."/>
            <person name="Vieira F.G."/>
            <person name="Vilella A.J."/>
            <person name="Villasante A."/>
            <person name="Walenz B."/>
            <person name="Wang J."/>
            <person name="Wasserman M."/>
            <person name="Watts T."/>
            <person name="Wilson D."/>
            <person name="Wilson R.K."/>
            <person name="Wing R.A."/>
            <person name="Wolfner M.F."/>
            <person name="Wong A."/>
            <person name="Wong G.K."/>
            <person name="Wu C.I."/>
            <person name="Wu G."/>
            <person name="Yamamoto D."/>
            <person name="Yang H.P."/>
            <person name="Yang S.P."/>
            <person name="Yorke J.A."/>
            <person name="Yoshida K."/>
            <person name="Zdobnov E."/>
            <person name="Zhang P."/>
            <person name="Zhang Y."/>
            <person name="Zimin A.V."/>
            <person name="Baldwin J."/>
            <person name="Abdouelleil A."/>
            <person name="Abdulkadir J."/>
            <person name="Abebe A."/>
            <person name="Abera B."/>
            <person name="Abreu J."/>
            <person name="Acer S.C."/>
            <person name="Aftuck L."/>
            <person name="Alexander A."/>
            <person name="An P."/>
            <person name="Anderson E."/>
            <person name="Anderson S."/>
            <person name="Arachi H."/>
            <person name="Azer M."/>
            <person name="Bachantsang P."/>
            <person name="Barry A."/>
            <person name="Bayul T."/>
            <person name="Berlin A."/>
            <person name="Bessette D."/>
            <person name="Bloom T."/>
            <person name="Blye J."/>
            <person name="Boguslavskiy L."/>
            <person name="Bonnet C."/>
            <person name="Boukhgalter B."/>
            <person name="Bourzgui I."/>
            <person name="Brown A."/>
            <person name="Cahill P."/>
            <person name="Channer S."/>
            <person name="Cheshatsang Y."/>
            <person name="Chuda L."/>
            <person name="Citroen M."/>
            <person name="Collymore A."/>
            <person name="Cooke P."/>
            <person name="Costello M."/>
            <person name="D'Aco K."/>
            <person name="Daza R."/>
            <person name="De Haan G."/>
            <person name="DeGray S."/>
            <person name="DeMaso C."/>
            <person name="Dhargay N."/>
            <person name="Dooley K."/>
            <person name="Dooley E."/>
            <person name="Doricent M."/>
            <person name="Dorje P."/>
            <person name="Dorjee K."/>
            <person name="Dupes A."/>
            <person name="Elong R."/>
            <person name="Falk J."/>
            <person name="Farina A."/>
            <person name="Faro S."/>
            <person name="Ferguson D."/>
            <person name="Fisher S."/>
            <person name="Foley C.D."/>
            <person name="Franke A."/>
            <person name="Friedrich D."/>
            <person name="Gadbois L."/>
            <person name="Gearin G."/>
            <person name="Gearin C.R."/>
            <person name="Giannoukos G."/>
            <person name="Goode T."/>
            <person name="Graham J."/>
            <person name="Grandbois E."/>
            <person name="Grewal S."/>
            <person name="Gyaltsen K."/>
            <person name="Hafez N."/>
            <person name="Hagos B."/>
            <person name="Hall J."/>
            <person name="Henson C."/>
            <person name="Hollinger A."/>
            <person name="Honan T."/>
            <person name="Huard M.D."/>
            <person name="Hughes L."/>
            <person name="Hurhula B."/>
            <person name="Husby M.E."/>
            <person name="Kamat A."/>
            <person name="Kanga B."/>
            <person name="Kashin S."/>
            <person name="Khazanovich D."/>
            <person name="Kisner P."/>
            <person name="Lance K."/>
            <person name="Lara M."/>
            <person name="Lee W."/>
            <person name="Lennon N."/>
            <person name="Letendre F."/>
            <person name="LeVine R."/>
            <person name="Lipovsky A."/>
            <person name="Liu X."/>
            <person name="Liu J."/>
            <person name="Liu S."/>
            <person name="Lokyitsang T."/>
            <person name="Lokyitsang Y."/>
            <person name="Lubonja R."/>
            <person name="Lui A."/>
            <person name="MacDonald P."/>
            <person name="Magnisalis V."/>
            <person name="Maru K."/>
            <person name="Matthews C."/>
            <person name="McCusker W."/>
            <person name="McDonough S."/>
            <person name="Mehta T."/>
            <person name="Meldrim J."/>
            <person name="Meneus L."/>
            <person name="Mihai O."/>
            <person name="Mihalev A."/>
            <person name="Mihova T."/>
            <person name="Mittelman R."/>
            <person name="Mlenga V."/>
            <person name="Montmayeur A."/>
            <person name="Mulrain L."/>
            <person name="Navidi A."/>
            <person name="Naylor J."/>
            <person name="Negash T."/>
            <person name="Nguyen T."/>
            <person name="Nguyen N."/>
            <person name="Nicol R."/>
            <person name="Norbu C."/>
            <person name="Norbu N."/>
            <person name="Novod N."/>
            <person name="O'Neill B."/>
            <person name="Osman S."/>
            <person name="Markiewicz E."/>
            <person name="Oyono O.L."/>
            <person name="Patti C."/>
            <person name="Phunkhang P."/>
            <person name="Pierre F."/>
            <person name="Priest M."/>
            <person name="Raghuraman S."/>
            <person name="Rege F."/>
            <person name="Reyes R."/>
            <person name="Rise C."/>
            <person name="Rogov P."/>
            <person name="Ross K."/>
            <person name="Ryan E."/>
            <person name="Settipalli S."/>
            <person name="Shea T."/>
            <person name="Sherpa N."/>
            <person name="Shi L."/>
            <person name="Shih D."/>
            <person name="Sparrow T."/>
            <person name="Spaulding J."/>
            <person name="Stalker J."/>
            <person name="Stange-Thomann N."/>
            <person name="Stavropoulos S."/>
            <person name="Stone C."/>
            <person name="Strader C."/>
            <person name="Tesfaye S."/>
            <person name="Thomson T."/>
            <person name="Thoulutsang Y."/>
            <person name="Thoulutsang D."/>
            <person name="Topham K."/>
            <person name="Topping I."/>
            <person name="Tsamla T."/>
            <person name="Vassiliev H."/>
            <person name="Vo A."/>
            <person name="Wangchuk T."/>
            <person name="Wangdi T."/>
            <person name="Weiand M."/>
            <person name="Wilkinson J."/>
            <person name="Wilson A."/>
            <person name="Yadav S."/>
            <person name="Young G."/>
            <person name="Yu Q."/>
            <person name="Zembek L."/>
            <person name="Zhong D."/>
            <person name="Zimmer A."/>
            <person name="Zwirko Z."/>
            <person name="Jaffe D.B."/>
            <person name="Alvarez P."/>
            <person name="Brockman W."/>
            <person name="Butler J."/>
            <person name="Chin C."/>
            <person name="Gnerre S."/>
            <person name="Grabherr M."/>
            <person name="Kleber M."/>
            <person name="Mauceli E."/>
            <person name="MacCallum I."/>
        </authorList>
    </citation>
    <scope>NUCLEOTIDE SEQUENCE [LARGE SCALE GENOMIC DNA]</scope>
    <source>
        <strain evidence="3">Rob3c / Tucson 14021-0248.25</strain>
    </source>
</reference>
<dbReference type="SMR" id="B4ICJ9"/>
<dbReference type="InterPro" id="IPR031883">
    <property type="entry name" value="DUF4763"/>
</dbReference>
<evidence type="ECO:0000313" key="3">
    <source>
        <dbReference type="Proteomes" id="UP000001292"/>
    </source>
</evidence>
<feature type="region of interest" description="Disordered" evidence="1">
    <location>
        <begin position="75"/>
        <end position="96"/>
    </location>
</feature>
<evidence type="ECO:0000256" key="1">
    <source>
        <dbReference type="SAM" id="MobiDB-lite"/>
    </source>
</evidence>
<feature type="compositionally biased region" description="Low complexity" evidence="1">
    <location>
        <begin position="22"/>
        <end position="43"/>
    </location>
</feature>
<feature type="region of interest" description="Disordered" evidence="1">
    <location>
        <begin position="1"/>
        <end position="43"/>
    </location>
</feature>
<feature type="compositionally biased region" description="Basic and acidic residues" evidence="1">
    <location>
        <begin position="84"/>
        <end position="96"/>
    </location>
</feature>
<dbReference type="EMBL" id="CH480828">
    <property type="protein sequence ID" value="EDW45095.1"/>
    <property type="molecule type" value="Genomic_DNA"/>
</dbReference>
<dbReference type="HOGENOM" id="CLU_535606_0_0_1"/>
<dbReference type="Proteomes" id="UP000001292">
    <property type="component" value="Unassembled WGS sequence"/>
</dbReference>
<evidence type="ECO:0000313" key="2">
    <source>
        <dbReference type="EMBL" id="EDW45095.1"/>
    </source>
</evidence>
<accession>B4ICJ9</accession>
<sequence length="509" mass="57616">MAPTICSEKKQLRETRRHHGVATAAISSASATASTASSSSSLSVGSTSAAAATQASSVLNLEIFDVDEKVSFSYDGGEEEEMETLDRSEQSDDRPVKMAQDIDCLIRQIESMQIAIRKRQVKKCSEDISEETAENEIEAIADAQVKCKQRENQGIDIEIKKKSVAICSNNQPLCGNELLEARSLRQGHNSIQMQIDELICRYRKLREIIHQMRESIRCMEGNLIDLNSEAEKYVAWSREVSKELKVCQERYNYLVSAKMSKAEGKKQDLVQTTRFLKYNAACLTKSRLKREIADFNGEVKDLVNLMMAKGSMNSMSRRRPARLQRRMPHILARVASFSTDTSSGVETEVQMDSEQRMQLNEDRYSDARIQGLQQQPHSSSDNIKTVLQPTTASGYSSKQNRSARAKNCYREVPLQIEDDHDGDSGYEYSQDPIKEQHLYHQNSEGLLSIAIKTFKLVQRNKLLQKRLAQLQLETSEFIASVLANPENRQFRDKMSPKAEAKVSNMLLRH</sequence>
<keyword evidence="3" id="KW-1185">Reference proteome</keyword>
<dbReference type="AlphaFoldDB" id="B4ICJ9"/>
<dbReference type="OMA" id="CKQRENQ"/>
<gene>
    <name evidence="2" type="primary">Dsec\GM10308</name>
    <name evidence="2" type="ORF">Dsec_GM10308</name>
</gene>
<dbReference type="Pfam" id="PF15960">
    <property type="entry name" value="DUF4763"/>
    <property type="match status" value="1"/>
</dbReference>